<evidence type="ECO:0000256" key="14">
    <source>
        <dbReference type="ARBA" id="ARBA00044295"/>
    </source>
</evidence>
<evidence type="ECO:0000256" key="7">
    <source>
        <dbReference type="ARBA" id="ARBA00022741"/>
    </source>
</evidence>
<dbReference type="Gene3D" id="3.50.50.60">
    <property type="entry name" value="FAD/NAD(P)-binding domain"/>
    <property type="match status" value="1"/>
</dbReference>
<dbReference type="InterPro" id="IPR006076">
    <property type="entry name" value="FAD-dep_OxRdtase"/>
</dbReference>
<keyword evidence="9" id="KW-0560">Oxidoreductase</keyword>
<dbReference type="PANTHER" id="PTHR13847">
    <property type="entry name" value="SARCOSINE DEHYDROGENASE-RELATED"/>
    <property type="match status" value="1"/>
</dbReference>
<evidence type="ECO:0000256" key="11">
    <source>
        <dbReference type="ARBA" id="ARBA00044044"/>
    </source>
</evidence>
<evidence type="ECO:0000256" key="8">
    <source>
        <dbReference type="ARBA" id="ARBA00022827"/>
    </source>
</evidence>
<evidence type="ECO:0000256" key="5">
    <source>
        <dbReference type="ARBA" id="ARBA00022630"/>
    </source>
</evidence>
<evidence type="ECO:0000313" key="19">
    <source>
        <dbReference type="Proteomes" id="UP000305887"/>
    </source>
</evidence>
<reference evidence="18 19" key="1">
    <citation type="submission" date="2019-06" db="EMBL/GenBank/DDBJ databases">
        <title>YIM 131921 draft genome.</title>
        <authorList>
            <person name="Jiang L."/>
        </authorList>
    </citation>
    <scope>NUCLEOTIDE SEQUENCE [LARGE SCALE GENOMIC DNA]</scope>
    <source>
        <strain evidence="18 19">YIM 131921</strain>
    </source>
</reference>
<dbReference type="Gene3D" id="3.30.9.10">
    <property type="entry name" value="D-Amino Acid Oxidase, subunit A, domain 2"/>
    <property type="match status" value="1"/>
</dbReference>
<comment type="cofactor">
    <cofactor evidence="2">
        <name>FAD</name>
        <dbReference type="ChEBI" id="CHEBI:57692"/>
    </cofactor>
</comment>
<keyword evidence="4" id="KW-0963">Cytoplasm</keyword>
<evidence type="ECO:0000256" key="2">
    <source>
        <dbReference type="ARBA" id="ARBA00001974"/>
    </source>
</evidence>
<accession>A0A5C4N839</accession>
<evidence type="ECO:0000256" key="15">
    <source>
        <dbReference type="ARBA" id="ARBA00047316"/>
    </source>
</evidence>
<evidence type="ECO:0000256" key="10">
    <source>
        <dbReference type="ARBA" id="ARBA00043973"/>
    </source>
</evidence>
<dbReference type="PANTHER" id="PTHR13847:SF287">
    <property type="entry name" value="FAD-DEPENDENT OXIDOREDUCTASE DOMAIN-CONTAINING PROTEIN 1"/>
    <property type="match status" value="1"/>
</dbReference>
<dbReference type="GO" id="GO:0008115">
    <property type="term" value="F:sarcosine oxidase activity"/>
    <property type="evidence" value="ECO:0007669"/>
    <property type="project" value="InterPro"/>
</dbReference>
<protein>
    <recommendedName>
        <fullName evidence="12">Sarcosine oxidase subunit beta</fullName>
        <ecNumber evidence="11">1.5.3.24</ecNumber>
    </recommendedName>
    <alternativeName>
        <fullName evidence="13">Sarcosine oxidase (5,10-methylenetetrahydrofolate-forming) subunit beta</fullName>
    </alternativeName>
    <alternativeName>
        <fullName evidence="14">Tetrameric sarcosine oxidase subunit beta</fullName>
    </alternativeName>
</protein>
<dbReference type="GO" id="GO:0005737">
    <property type="term" value="C:cytoplasm"/>
    <property type="evidence" value="ECO:0007669"/>
    <property type="project" value="UniProtKB-SubCell"/>
</dbReference>
<dbReference type="SUPFAM" id="SSF51905">
    <property type="entry name" value="FAD/NAD(P)-binding domain"/>
    <property type="match status" value="1"/>
</dbReference>
<comment type="subcellular location">
    <subcellularLocation>
        <location evidence="3">Cytoplasm</location>
    </subcellularLocation>
</comment>
<evidence type="ECO:0000259" key="17">
    <source>
        <dbReference type="PROSITE" id="PS50206"/>
    </source>
</evidence>
<dbReference type="PROSITE" id="PS50206">
    <property type="entry name" value="RHODANESE_3"/>
    <property type="match status" value="1"/>
</dbReference>
<name>A0A5C4N839_9RHOB</name>
<evidence type="ECO:0000256" key="9">
    <source>
        <dbReference type="ARBA" id="ARBA00023002"/>
    </source>
</evidence>
<dbReference type="EC" id="1.5.3.24" evidence="11"/>
<comment type="caution">
    <text evidence="18">The sequence shown here is derived from an EMBL/GenBank/DDBJ whole genome shotgun (WGS) entry which is preliminary data.</text>
</comment>
<dbReference type="Proteomes" id="UP000305887">
    <property type="component" value="Unassembled WGS sequence"/>
</dbReference>
<keyword evidence="8" id="KW-0274">FAD</keyword>
<evidence type="ECO:0000256" key="4">
    <source>
        <dbReference type="ARBA" id="ARBA00022490"/>
    </source>
</evidence>
<keyword evidence="19" id="KW-1185">Reference proteome</keyword>
<dbReference type="RefSeq" id="WP_139074676.1">
    <property type="nucleotide sequence ID" value="NZ_VDFU01000001.1"/>
</dbReference>
<proteinExistence type="inferred from homology"/>
<dbReference type="GO" id="GO:0000166">
    <property type="term" value="F:nucleotide binding"/>
    <property type="evidence" value="ECO:0007669"/>
    <property type="project" value="UniProtKB-KW"/>
</dbReference>
<evidence type="ECO:0000256" key="3">
    <source>
        <dbReference type="ARBA" id="ARBA00004496"/>
    </source>
</evidence>
<comment type="cofactor">
    <cofactor evidence="1">
        <name>FMN</name>
        <dbReference type="ChEBI" id="CHEBI:58210"/>
    </cofactor>
</comment>
<dbReference type="EMBL" id="VDFU01000001">
    <property type="protein sequence ID" value="TNC52860.1"/>
    <property type="molecule type" value="Genomic_DNA"/>
</dbReference>
<comment type="catalytic activity">
    <reaction evidence="16">
        <text>sarcosine + (6S)-5,6,7,8-tetrahydrofolate + O2 = (6R)-5,10-methylene-5,6,7,8-tetrahydrofolate + glycine + H2O2</text>
        <dbReference type="Rhea" id="RHEA:70455"/>
        <dbReference type="ChEBI" id="CHEBI:15379"/>
        <dbReference type="ChEBI" id="CHEBI:15636"/>
        <dbReference type="ChEBI" id="CHEBI:16240"/>
        <dbReference type="ChEBI" id="CHEBI:57305"/>
        <dbReference type="ChEBI" id="CHEBI:57433"/>
        <dbReference type="ChEBI" id="CHEBI:57453"/>
        <dbReference type="EC" id="1.5.3.24"/>
    </reaction>
</comment>
<dbReference type="InterPro" id="IPR006278">
    <property type="entry name" value="SoxB"/>
</dbReference>
<keyword evidence="6" id="KW-0288">FMN</keyword>
<comment type="similarity">
    <text evidence="10">Belongs to the SoxB family.</text>
</comment>
<evidence type="ECO:0000256" key="16">
    <source>
        <dbReference type="ARBA" id="ARBA00048917"/>
    </source>
</evidence>
<keyword evidence="7" id="KW-0547">Nucleotide-binding</keyword>
<evidence type="ECO:0000256" key="6">
    <source>
        <dbReference type="ARBA" id="ARBA00022643"/>
    </source>
</evidence>
<dbReference type="AlphaFoldDB" id="A0A5C4N839"/>
<evidence type="ECO:0000256" key="12">
    <source>
        <dbReference type="ARBA" id="ARBA00044150"/>
    </source>
</evidence>
<comment type="catalytic activity">
    <reaction evidence="15">
        <text>sarcosine + O2 + H2O = formaldehyde + glycine + H2O2</text>
        <dbReference type="Rhea" id="RHEA:13313"/>
        <dbReference type="ChEBI" id="CHEBI:15377"/>
        <dbReference type="ChEBI" id="CHEBI:15379"/>
        <dbReference type="ChEBI" id="CHEBI:16240"/>
        <dbReference type="ChEBI" id="CHEBI:16842"/>
        <dbReference type="ChEBI" id="CHEBI:57305"/>
        <dbReference type="ChEBI" id="CHEBI:57433"/>
    </reaction>
</comment>
<sequence length="415" mass="44959">MRRYSVFALAREGLRHHSGWDRAWTSPAPKSRYDVVVVGAGGHGLATAYYLGKNFGIRNVAVIEKGWLGGGNTGRNTTIIRSNYLQDPSAAIYEKSRSLYETLSQELNYNVMFSPRGVMMLAQTQHEVRGYKRTAEANALQGVETEFISPARVKELCPIIHIEGPRYPVLGALWQARGGTARHDAVAWGYARACADMGMDIIEQCEVKGVLTANGKVSGVETSKGAIGCDKLAIVVAGHSSVLAEMGGFRMPIESMPLQALVSEPIKPCMDVVVMANTVHGYMSQSDKGEMVIGGGTDGYNAYTQRGSFHHIEETVRALIETFPIISRLKMLRQWGGIVDMTGDRSPIISRTPLDNCFINCGWGTGGFKAIPGSGWAMAELVAKGEPGPLAASFGLERFREGRFIDESVAAGVAH</sequence>
<evidence type="ECO:0000313" key="18">
    <source>
        <dbReference type="EMBL" id="TNC52860.1"/>
    </source>
</evidence>
<feature type="domain" description="Rhodanese" evidence="17">
    <location>
        <begin position="35"/>
        <end position="79"/>
    </location>
</feature>
<dbReference type="InterPro" id="IPR001763">
    <property type="entry name" value="Rhodanese-like_dom"/>
</dbReference>
<dbReference type="GO" id="GO:0046653">
    <property type="term" value="P:tetrahydrofolate metabolic process"/>
    <property type="evidence" value="ECO:0007669"/>
    <property type="project" value="InterPro"/>
</dbReference>
<dbReference type="Pfam" id="PF01266">
    <property type="entry name" value="DAO"/>
    <property type="match status" value="1"/>
</dbReference>
<dbReference type="OrthoDB" id="9815989at2"/>
<dbReference type="InterPro" id="IPR036188">
    <property type="entry name" value="FAD/NAD-bd_sf"/>
</dbReference>
<organism evidence="18 19">
    <name type="scientific">Rubellimicrobium rubrum</name>
    <dbReference type="NCBI Taxonomy" id="2585369"/>
    <lineage>
        <taxon>Bacteria</taxon>
        <taxon>Pseudomonadati</taxon>
        <taxon>Pseudomonadota</taxon>
        <taxon>Alphaproteobacteria</taxon>
        <taxon>Rhodobacterales</taxon>
        <taxon>Roseobacteraceae</taxon>
        <taxon>Rubellimicrobium</taxon>
    </lineage>
</organism>
<keyword evidence="5" id="KW-0285">Flavoprotein</keyword>
<gene>
    <name evidence="18" type="ORF">FHG66_00760</name>
</gene>
<dbReference type="NCBIfam" id="TIGR01373">
    <property type="entry name" value="soxB"/>
    <property type="match status" value="1"/>
</dbReference>
<evidence type="ECO:0000256" key="13">
    <source>
        <dbReference type="ARBA" id="ARBA00044216"/>
    </source>
</evidence>
<evidence type="ECO:0000256" key="1">
    <source>
        <dbReference type="ARBA" id="ARBA00001917"/>
    </source>
</evidence>